<dbReference type="Gene3D" id="3.40.50.2300">
    <property type="match status" value="1"/>
</dbReference>
<dbReference type="OrthoDB" id="9800897at2"/>
<dbReference type="PROSITE" id="PS50110">
    <property type="entry name" value="RESPONSE_REGULATORY"/>
    <property type="match status" value="1"/>
</dbReference>
<sequence length="126" mass="14380">MTFCLIVDDSATIRKIARKSLEEFGLVCEEAEDGVYAYEFCQKQMPGMILLDWNMPRMNGLEFIEKLRGMENGNAPKVLFCTTESSMDHIMSAMKAGANEYIMKPFDQIILRTKLVQLDILEDVEA</sequence>
<dbReference type="AlphaFoldDB" id="G2KPW9"/>
<organism evidence="3 4">
    <name type="scientific">Micavibrio aeruginosavorus (strain ARL-13)</name>
    <dbReference type="NCBI Taxonomy" id="856793"/>
    <lineage>
        <taxon>Bacteria</taxon>
        <taxon>Pseudomonadati</taxon>
        <taxon>Bdellovibrionota</taxon>
        <taxon>Bdellovibrionia</taxon>
        <taxon>Bdellovibrionales</taxon>
        <taxon>Pseudobdellovibrionaceae</taxon>
        <taxon>Micavibrio</taxon>
    </lineage>
</organism>
<dbReference type="Pfam" id="PF00072">
    <property type="entry name" value="Response_reg"/>
    <property type="match status" value="1"/>
</dbReference>
<proteinExistence type="predicted"/>
<keyword evidence="3" id="KW-0282">Flagellum</keyword>
<protein>
    <submittedName>
        <fullName evidence="3">Chemotaxis regulator transmitting signal to flagellar motor component</fullName>
    </submittedName>
</protein>
<dbReference type="InterPro" id="IPR052048">
    <property type="entry name" value="ST_Response_Regulator"/>
</dbReference>
<dbReference type="SMART" id="SM00448">
    <property type="entry name" value="REC"/>
    <property type="match status" value="1"/>
</dbReference>
<evidence type="ECO:0000313" key="4">
    <source>
        <dbReference type="Proteomes" id="UP000009286"/>
    </source>
</evidence>
<feature type="domain" description="Response regulatory" evidence="2">
    <location>
        <begin position="3"/>
        <end position="119"/>
    </location>
</feature>
<keyword evidence="4" id="KW-1185">Reference proteome</keyword>
<name>G2KPW9_MICAA</name>
<dbReference type="RefSeq" id="WP_014103560.1">
    <property type="nucleotide sequence ID" value="NC_016026.1"/>
</dbReference>
<dbReference type="InterPro" id="IPR001789">
    <property type="entry name" value="Sig_transdc_resp-reg_receiver"/>
</dbReference>
<dbReference type="KEGG" id="mai:MICA_2029"/>
<evidence type="ECO:0000256" key="1">
    <source>
        <dbReference type="PROSITE-ProRule" id="PRU00169"/>
    </source>
</evidence>
<feature type="modified residue" description="4-aspartylphosphate" evidence="1">
    <location>
        <position position="52"/>
    </location>
</feature>
<keyword evidence="3" id="KW-0966">Cell projection</keyword>
<dbReference type="STRING" id="856793.MICA_2029"/>
<dbReference type="PANTHER" id="PTHR43228:SF1">
    <property type="entry name" value="TWO-COMPONENT RESPONSE REGULATOR ARR22"/>
    <property type="match status" value="1"/>
</dbReference>
<dbReference type="GO" id="GO:0000160">
    <property type="term" value="P:phosphorelay signal transduction system"/>
    <property type="evidence" value="ECO:0007669"/>
    <property type="project" value="InterPro"/>
</dbReference>
<dbReference type="EMBL" id="CP002382">
    <property type="protein sequence ID" value="AEP10337.1"/>
    <property type="molecule type" value="Genomic_DNA"/>
</dbReference>
<dbReference type="Proteomes" id="UP000009286">
    <property type="component" value="Chromosome"/>
</dbReference>
<dbReference type="InterPro" id="IPR011006">
    <property type="entry name" value="CheY-like_superfamily"/>
</dbReference>
<dbReference type="PANTHER" id="PTHR43228">
    <property type="entry name" value="TWO-COMPONENT RESPONSE REGULATOR"/>
    <property type="match status" value="1"/>
</dbReference>
<keyword evidence="1" id="KW-0597">Phosphoprotein</keyword>
<dbReference type="SUPFAM" id="SSF52172">
    <property type="entry name" value="CheY-like"/>
    <property type="match status" value="1"/>
</dbReference>
<evidence type="ECO:0000259" key="2">
    <source>
        <dbReference type="PROSITE" id="PS50110"/>
    </source>
</evidence>
<keyword evidence="3" id="KW-0969">Cilium</keyword>
<gene>
    <name evidence="3" type="ordered locus">MICA_2029</name>
</gene>
<evidence type="ECO:0000313" key="3">
    <source>
        <dbReference type="EMBL" id="AEP10337.1"/>
    </source>
</evidence>
<dbReference type="HOGENOM" id="CLU_000445_69_12_5"/>
<reference evidence="3 4" key="1">
    <citation type="journal article" date="2011" name="BMC Genomics">
        <title>Genomic insights into an obligate epibiotic bacterial predator: Micavibrio aeruginosavorus ARL-13.</title>
        <authorList>
            <person name="Wang Z."/>
            <person name="Kadouri D."/>
            <person name="Wu M."/>
        </authorList>
    </citation>
    <scope>NUCLEOTIDE SEQUENCE [LARGE SCALE GENOMIC DNA]</scope>
    <source>
        <strain evidence="3 4">ARL-13</strain>
    </source>
</reference>
<accession>G2KPW9</accession>
<dbReference type="eggNOG" id="COG0745">
    <property type="taxonomic scope" value="Bacteria"/>
</dbReference>